<dbReference type="InterPro" id="IPR045357">
    <property type="entry name" value="Aminopeptidase_N-like_N"/>
</dbReference>
<dbReference type="PANTHER" id="PTHR11533">
    <property type="entry name" value="PROTEASE M1 ZINC METALLOPROTEASE"/>
    <property type="match status" value="1"/>
</dbReference>
<gene>
    <name evidence="3" type="ORF">METZ01_LOCUS145901</name>
</gene>
<evidence type="ECO:0000259" key="2">
    <source>
        <dbReference type="Pfam" id="PF17900"/>
    </source>
</evidence>
<evidence type="ECO:0000259" key="1">
    <source>
        <dbReference type="Pfam" id="PF01433"/>
    </source>
</evidence>
<evidence type="ECO:0000313" key="3">
    <source>
        <dbReference type="EMBL" id="SVA93047.1"/>
    </source>
</evidence>
<dbReference type="GO" id="GO:0042277">
    <property type="term" value="F:peptide binding"/>
    <property type="evidence" value="ECO:0007669"/>
    <property type="project" value="TreeGrafter"/>
</dbReference>
<organism evidence="3">
    <name type="scientific">marine metagenome</name>
    <dbReference type="NCBI Taxonomy" id="408172"/>
    <lineage>
        <taxon>unclassified sequences</taxon>
        <taxon>metagenomes</taxon>
        <taxon>ecological metagenomes</taxon>
    </lineage>
</organism>
<dbReference type="Gene3D" id="2.60.40.1730">
    <property type="entry name" value="tricorn interacting facor f3 domain"/>
    <property type="match status" value="1"/>
</dbReference>
<dbReference type="GO" id="GO:0016020">
    <property type="term" value="C:membrane"/>
    <property type="evidence" value="ECO:0007669"/>
    <property type="project" value="TreeGrafter"/>
</dbReference>
<dbReference type="GO" id="GO:0005615">
    <property type="term" value="C:extracellular space"/>
    <property type="evidence" value="ECO:0007669"/>
    <property type="project" value="TreeGrafter"/>
</dbReference>
<reference evidence="3" key="1">
    <citation type="submission" date="2018-05" db="EMBL/GenBank/DDBJ databases">
        <authorList>
            <person name="Lanie J.A."/>
            <person name="Ng W.-L."/>
            <person name="Kazmierczak K.M."/>
            <person name="Andrzejewski T.M."/>
            <person name="Davidsen T.M."/>
            <person name="Wayne K.J."/>
            <person name="Tettelin H."/>
            <person name="Glass J.I."/>
            <person name="Rusch D."/>
            <person name="Podicherti R."/>
            <person name="Tsui H.-C.T."/>
            <person name="Winkler M.E."/>
        </authorList>
    </citation>
    <scope>NUCLEOTIDE SEQUENCE</scope>
</reference>
<dbReference type="GO" id="GO:0043171">
    <property type="term" value="P:peptide catabolic process"/>
    <property type="evidence" value="ECO:0007669"/>
    <property type="project" value="TreeGrafter"/>
</dbReference>
<dbReference type="SUPFAM" id="SSF55486">
    <property type="entry name" value="Metalloproteases ('zincins'), catalytic domain"/>
    <property type="match status" value="1"/>
</dbReference>
<accession>A0A381ZW17</accession>
<dbReference type="SUPFAM" id="SSF63737">
    <property type="entry name" value="Leukotriene A4 hydrolase N-terminal domain"/>
    <property type="match status" value="1"/>
</dbReference>
<dbReference type="InterPro" id="IPR050344">
    <property type="entry name" value="Peptidase_M1_aminopeptidases"/>
</dbReference>
<protein>
    <submittedName>
        <fullName evidence="3">Uncharacterized protein</fullName>
    </submittedName>
</protein>
<feature type="non-terminal residue" evidence="3">
    <location>
        <position position="1"/>
    </location>
</feature>
<name>A0A381ZW17_9ZZZZ</name>
<feature type="domain" description="Aminopeptidase N-like N-terminal" evidence="2">
    <location>
        <begin position="17"/>
        <end position="188"/>
    </location>
</feature>
<dbReference type="InterPro" id="IPR042097">
    <property type="entry name" value="Aminopeptidase_N-like_N_sf"/>
</dbReference>
<proteinExistence type="predicted"/>
<sequence>VTSGGTVSNNQLSIDIKHYDIRLKVDTKRQMIAGYVDIKLKILEEIRFIELDLINEYFISKVMIDSVSTPFKHRKNKIFITPQGAGVNSTISVRVVYKGKPPEAEKPPWSGGFTWEKSNDGYPWVGVSCQGNGAQIWYPCKEHPSDEPDSADIHITVPKPLSVASNGLLQSVKDHRDKWHTWHWKTGYNINPYNINFTVGHFDVVERISPVLGKPLKVQFYVLKENADGAEKLLDQAESFLDFFSRNFGQYPWIKEKLGLVNTPYWGMEHQTIIAYGNKYKNNDKGYDFLLFHEMAHEWWGNYISVSDWADLWIHEGFAVYAEALYLEEKYGIEEYNKFFRKKILKKIPLKQPIIPHRNATMENVSGLDPYNKGAYVLHMLRYLLGDIKFFEILNEFLYIKKQLPNNQVNTKDFIDLVHKKTKTNIDWFFRVYLYEKDFPRLIQKTKHGSNHTFVELFWENKNFSMPVDVFYNSNTGLRQRRLSLSNKPTMIASPQHNKIKI</sequence>
<dbReference type="PANTHER" id="PTHR11533:SF174">
    <property type="entry name" value="PUROMYCIN-SENSITIVE AMINOPEPTIDASE-RELATED"/>
    <property type="match status" value="1"/>
</dbReference>
<dbReference type="AlphaFoldDB" id="A0A381ZW17"/>
<dbReference type="InterPro" id="IPR014782">
    <property type="entry name" value="Peptidase_M1_dom"/>
</dbReference>
<dbReference type="GO" id="GO:0070006">
    <property type="term" value="F:metalloaminopeptidase activity"/>
    <property type="evidence" value="ECO:0007669"/>
    <property type="project" value="TreeGrafter"/>
</dbReference>
<dbReference type="GO" id="GO:0005737">
    <property type="term" value="C:cytoplasm"/>
    <property type="evidence" value="ECO:0007669"/>
    <property type="project" value="TreeGrafter"/>
</dbReference>
<feature type="non-terminal residue" evidence="3">
    <location>
        <position position="502"/>
    </location>
</feature>
<dbReference type="GO" id="GO:0008270">
    <property type="term" value="F:zinc ion binding"/>
    <property type="evidence" value="ECO:0007669"/>
    <property type="project" value="InterPro"/>
</dbReference>
<feature type="domain" description="Peptidase M1 membrane alanine aminopeptidase" evidence="1">
    <location>
        <begin position="235"/>
        <end position="432"/>
    </location>
</feature>
<dbReference type="Pfam" id="PF01433">
    <property type="entry name" value="Peptidase_M1"/>
    <property type="match status" value="1"/>
</dbReference>
<dbReference type="CDD" id="cd09603">
    <property type="entry name" value="M1_APN_like"/>
    <property type="match status" value="1"/>
</dbReference>
<dbReference type="Gene3D" id="1.10.390.10">
    <property type="entry name" value="Neutral Protease Domain 2"/>
    <property type="match status" value="1"/>
</dbReference>
<dbReference type="InterPro" id="IPR027268">
    <property type="entry name" value="Peptidase_M4/M1_CTD_sf"/>
</dbReference>
<dbReference type="Pfam" id="PF17900">
    <property type="entry name" value="Peptidase_M1_N"/>
    <property type="match status" value="1"/>
</dbReference>
<dbReference type="EMBL" id="UINC01022761">
    <property type="protein sequence ID" value="SVA93047.1"/>
    <property type="molecule type" value="Genomic_DNA"/>
</dbReference>